<dbReference type="Pfam" id="PF14535">
    <property type="entry name" value="AMP-binding_C_2"/>
    <property type="match status" value="1"/>
</dbReference>
<sequence>MIYNMEYETMPREALEAIQLRRLQATVERVYANVAFYREKFKEAGISPTDIRTLDDLRRLPYTTKQDLRDNYPYGMFAVPMDHVVRIHASSGTTGQPTVVGYTARDIQTWAQLMARALMAGGANRGDIIHNAYGYGLFTGGLGVHYGAELLGVSVIPVSGGNTRRQVMIMKDFGPTIITATPSYSLHLAEVCEEMGVSFKDLKFKFGIFGAEPWSETMRGEIERKLNLTAVDIYGLSEVMGPGVAIECKEAKNGLHIFEDHFIPEIVDPATLEPLPYGSVGELVFTTITKEAFPVVRYRTRDICSLNPEPCICGRTHLRMSRVTGRSDDMLIIRGVNVFPSQIESVLIDTEGVTPHYQLVVDREGALDVLTVKVEIGEQLFSDEVKKLQATEKRISKNIKELLGVTAKVRLVEPKAIARSEGKAQRVVDNRKL</sequence>
<dbReference type="GO" id="GO:0010124">
    <property type="term" value="P:phenylacetate catabolic process"/>
    <property type="evidence" value="ECO:0007669"/>
    <property type="project" value="UniProtKB-UniRule"/>
</dbReference>
<dbReference type="Gene3D" id="3.30.300.30">
    <property type="match status" value="1"/>
</dbReference>
<gene>
    <name evidence="13" type="ORF">MRX98_07940</name>
</gene>
<organism evidence="13 14">
    <name type="scientific">Desulfatitalea alkaliphila</name>
    <dbReference type="NCBI Taxonomy" id="2929485"/>
    <lineage>
        <taxon>Bacteria</taxon>
        <taxon>Pseudomonadati</taxon>
        <taxon>Thermodesulfobacteriota</taxon>
        <taxon>Desulfobacteria</taxon>
        <taxon>Desulfobacterales</taxon>
        <taxon>Desulfosarcinaceae</taxon>
        <taxon>Desulfatitalea</taxon>
    </lineage>
</organism>
<dbReference type="FunFam" id="3.30.300.30:FF:000019">
    <property type="entry name" value="Phenylacetate-coenzyme A ligase"/>
    <property type="match status" value="1"/>
</dbReference>
<evidence type="ECO:0000256" key="2">
    <source>
        <dbReference type="ARBA" id="ARBA00022598"/>
    </source>
</evidence>
<evidence type="ECO:0000256" key="6">
    <source>
        <dbReference type="ARBA" id="ARBA00061566"/>
    </source>
</evidence>
<dbReference type="PIRSF" id="PIRSF006444">
    <property type="entry name" value="PaaK"/>
    <property type="match status" value="1"/>
</dbReference>
<dbReference type="InterPro" id="IPR011880">
    <property type="entry name" value="PA_CoA_ligase"/>
</dbReference>
<comment type="similarity">
    <text evidence="6 10">Belongs to the phenylacetyl-CoA ligase family.</text>
</comment>
<evidence type="ECO:0000313" key="14">
    <source>
        <dbReference type="Proteomes" id="UP001165427"/>
    </source>
</evidence>
<dbReference type="InterPro" id="IPR051414">
    <property type="entry name" value="Adenylate-forming_Reductase"/>
</dbReference>
<comment type="pathway">
    <text evidence="5 10">Aromatic compound metabolism; phenylacetate degradation.</text>
</comment>
<keyword evidence="3 10" id="KW-0547">Nucleotide-binding</keyword>
<evidence type="ECO:0000256" key="1">
    <source>
        <dbReference type="ARBA" id="ARBA00011245"/>
    </source>
</evidence>
<dbReference type="Proteomes" id="UP001165427">
    <property type="component" value="Unassembled WGS sequence"/>
</dbReference>
<dbReference type="SUPFAM" id="SSF56801">
    <property type="entry name" value="Acetyl-CoA synthetase-like"/>
    <property type="match status" value="1"/>
</dbReference>
<dbReference type="EMBL" id="JALJRB010000007">
    <property type="protein sequence ID" value="MCJ8500500.1"/>
    <property type="molecule type" value="Genomic_DNA"/>
</dbReference>
<dbReference type="PANTHER" id="PTHR43439">
    <property type="entry name" value="PHENYLACETATE-COENZYME A LIGASE"/>
    <property type="match status" value="1"/>
</dbReference>
<dbReference type="InterPro" id="IPR028154">
    <property type="entry name" value="AMP-dep_Lig_C"/>
</dbReference>
<accession>A0AA41R3S8</accession>
<comment type="function">
    <text evidence="10">Catalyzes the activation of phenylacetic acid (PA) to phenylacetyl-CoA (PA-CoA).</text>
</comment>
<evidence type="ECO:0000259" key="12">
    <source>
        <dbReference type="Pfam" id="PF14535"/>
    </source>
</evidence>
<dbReference type="GO" id="GO:0047475">
    <property type="term" value="F:phenylacetate-CoA ligase activity"/>
    <property type="evidence" value="ECO:0007669"/>
    <property type="project" value="UniProtKB-EC"/>
</dbReference>
<evidence type="ECO:0000259" key="11">
    <source>
        <dbReference type="Pfam" id="PF00501"/>
    </source>
</evidence>
<evidence type="ECO:0000256" key="5">
    <source>
        <dbReference type="ARBA" id="ARBA00060591"/>
    </source>
</evidence>
<dbReference type="EC" id="6.2.1.30" evidence="7 10"/>
<dbReference type="AlphaFoldDB" id="A0AA41R3S8"/>
<evidence type="ECO:0000256" key="3">
    <source>
        <dbReference type="ARBA" id="ARBA00022741"/>
    </source>
</evidence>
<dbReference type="CDD" id="cd05913">
    <property type="entry name" value="PaaK"/>
    <property type="match status" value="1"/>
</dbReference>
<feature type="domain" description="AMP-dependent synthetase/ligase" evidence="11">
    <location>
        <begin position="62"/>
        <end position="285"/>
    </location>
</feature>
<feature type="domain" description="AMP-dependent ligase C-terminal" evidence="12">
    <location>
        <begin position="335"/>
        <end position="431"/>
    </location>
</feature>
<comment type="subunit">
    <text evidence="1">Monomer.</text>
</comment>
<dbReference type="InterPro" id="IPR045851">
    <property type="entry name" value="AMP-bd_C_sf"/>
</dbReference>
<evidence type="ECO:0000256" key="10">
    <source>
        <dbReference type="PIRNR" id="PIRNR006444"/>
    </source>
</evidence>
<dbReference type="InterPro" id="IPR042099">
    <property type="entry name" value="ANL_N_sf"/>
</dbReference>
<dbReference type="GO" id="GO:0000166">
    <property type="term" value="F:nucleotide binding"/>
    <property type="evidence" value="ECO:0007669"/>
    <property type="project" value="UniProtKB-KW"/>
</dbReference>
<dbReference type="Gene3D" id="3.40.50.12780">
    <property type="entry name" value="N-terminal domain of ligase-like"/>
    <property type="match status" value="1"/>
</dbReference>
<dbReference type="FunFam" id="3.40.50.12780:FF:000016">
    <property type="entry name" value="Phenylacetate-coenzyme A ligase"/>
    <property type="match status" value="1"/>
</dbReference>
<evidence type="ECO:0000256" key="4">
    <source>
        <dbReference type="ARBA" id="ARBA00050450"/>
    </source>
</evidence>
<evidence type="ECO:0000256" key="8">
    <source>
        <dbReference type="ARBA" id="ARBA00068695"/>
    </source>
</evidence>
<name>A0AA41R3S8_9BACT</name>
<evidence type="ECO:0000256" key="9">
    <source>
        <dbReference type="ARBA" id="ARBA00075111"/>
    </source>
</evidence>
<keyword evidence="2 10" id="KW-0436">Ligase</keyword>
<keyword evidence="14" id="KW-1185">Reference proteome</keyword>
<dbReference type="Pfam" id="PF00501">
    <property type="entry name" value="AMP-binding"/>
    <property type="match status" value="1"/>
</dbReference>
<comment type="caution">
    <text evidence="13">The sequence shown here is derived from an EMBL/GenBank/DDBJ whole genome shotgun (WGS) entry which is preliminary data.</text>
</comment>
<comment type="catalytic activity">
    <reaction evidence="4">
        <text>2-phenylacetate + ATP + CoA = phenylacetyl-CoA + AMP + diphosphate</text>
        <dbReference type="Rhea" id="RHEA:20956"/>
        <dbReference type="ChEBI" id="CHEBI:18401"/>
        <dbReference type="ChEBI" id="CHEBI:30616"/>
        <dbReference type="ChEBI" id="CHEBI:33019"/>
        <dbReference type="ChEBI" id="CHEBI:57287"/>
        <dbReference type="ChEBI" id="CHEBI:57390"/>
        <dbReference type="ChEBI" id="CHEBI:456215"/>
        <dbReference type="EC" id="6.2.1.30"/>
    </reaction>
    <physiologicalReaction direction="left-to-right" evidence="4">
        <dbReference type="Rhea" id="RHEA:20957"/>
    </physiologicalReaction>
</comment>
<dbReference type="RefSeq" id="WP_246905055.1">
    <property type="nucleotide sequence ID" value="NZ_JALJRB010000007.1"/>
</dbReference>
<evidence type="ECO:0000256" key="7">
    <source>
        <dbReference type="ARBA" id="ARBA00066629"/>
    </source>
</evidence>
<dbReference type="PANTHER" id="PTHR43439:SF1">
    <property type="entry name" value="PHENYLACETATE-COENZYME A LIGASE"/>
    <property type="match status" value="1"/>
</dbReference>
<protein>
    <recommendedName>
        <fullName evidence="8 10">Phenylacetate-coenzyme A ligase</fullName>
        <ecNumber evidence="7 10">6.2.1.30</ecNumber>
    </recommendedName>
    <alternativeName>
        <fullName evidence="9 10">Phenylacetyl-CoA ligase</fullName>
    </alternativeName>
</protein>
<reference evidence="13" key="1">
    <citation type="submission" date="2022-04" db="EMBL/GenBank/DDBJ databases">
        <title>Desulfatitalea alkaliphila sp. nov., a novel anaerobic sulfate-reducing bacterium isolated from terrestrial mud volcano, Taman Peninsula, Russia.</title>
        <authorList>
            <person name="Khomyakova M.A."/>
            <person name="Merkel A.Y."/>
            <person name="Slobodkin A.I."/>
        </authorList>
    </citation>
    <scope>NUCLEOTIDE SEQUENCE</scope>
    <source>
        <strain evidence="13">M08but</strain>
    </source>
</reference>
<evidence type="ECO:0000313" key="13">
    <source>
        <dbReference type="EMBL" id="MCJ8500500.1"/>
    </source>
</evidence>
<dbReference type="InterPro" id="IPR000873">
    <property type="entry name" value="AMP-dep_synth/lig_dom"/>
</dbReference>
<proteinExistence type="inferred from homology"/>